<proteinExistence type="predicted"/>
<reference evidence="1" key="1">
    <citation type="submission" date="2021-03" db="EMBL/GenBank/DDBJ databases">
        <title>Draft genome sequence of rust myrtle Austropuccinia psidii MF-1, a brazilian biotype.</title>
        <authorList>
            <person name="Quecine M.C."/>
            <person name="Pachon D.M.R."/>
            <person name="Bonatelli M.L."/>
            <person name="Correr F.H."/>
            <person name="Franceschini L.M."/>
            <person name="Leite T.F."/>
            <person name="Margarido G.R.A."/>
            <person name="Almeida C.A."/>
            <person name="Ferrarezi J.A."/>
            <person name="Labate C.A."/>
        </authorList>
    </citation>
    <scope>NUCLEOTIDE SEQUENCE</scope>
    <source>
        <strain evidence="1">MF-1</strain>
    </source>
</reference>
<keyword evidence="2" id="KW-1185">Reference proteome</keyword>
<organism evidence="1 2">
    <name type="scientific">Austropuccinia psidii MF-1</name>
    <dbReference type="NCBI Taxonomy" id="1389203"/>
    <lineage>
        <taxon>Eukaryota</taxon>
        <taxon>Fungi</taxon>
        <taxon>Dikarya</taxon>
        <taxon>Basidiomycota</taxon>
        <taxon>Pucciniomycotina</taxon>
        <taxon>Pucciniomycetes</taxon>
        <taxon>Pucciniales</taxon>
        <taxon>Sphaerophragmiaceae</taxon>
        <taxon>Austropuccinia</taxon>
    </lineage>
</organism>
<name>A0A9Q3CQ21_9BASI</name>
<sequence>MVTFSGPNSMIPNQGPKPNSHFEGGLFSTLVWQSMAATRRLFKDPNHLALQELGWQFNSRLFKGPFLRGITSFQSVFKAESTSAFLGQFNWFIQVMLKYPVWPWANWANSFPLWQFSPTVQFSRWPELYWPNSDNTASDSPSSISLSAFHIYWPPFST</sequence>
<protein>
    <submittedName>
        <fullName evidence="1">Uncharacterized protein</fullName>
    </submittedName>
</protein>
<dbReference type="EMBL" id="AVOT02009265">
    <property type="protein sequence ID" value="MBW0487732.1"/>
    <property type="molecule type" value="Genomic_DNA"/>
</dbReference>
<evidence type="ECO:0000313" key="1">
    <source>
        <dbReference type="EMBL" id="MBW0487732.1"/>
    </source>
</evidence>
<comment type="caution">
    <text evidence="1">The sequence shown here is derived from an EMBL/GenBank/DDBJ whole genome shotgun (WGS) entry which is preliminary data.</text>
</comment>
<gene>
    <name evidence="1" type="ORF">O181_027447</name>
</gene>
<accession>A0A9Q3CQ21</accession>
<dbReference type="AlphaFoldDB" id="A0A9Q3CQ21"/>
<dbReference type="Proteomes" id="UP000765509">
    <property type="component" value="Unassembled WGS sequence"/>
</dbReference>
<evidence type="ECO:0000313" key="2">
    <source>
        <dbReference type="Proteomes" id="UP000765509"/>
    </source>
</evidence>